<evidence type="ECO:0000256" key="1">
    <source>
        <dbReference type="SAM" id="MobiDB-lite"/>
    </source>
</evidence>
<dbReference type="InterPro" id="IPR015943">
    <property type="entry name" value="WD40/YVTN_repeat-like_dom_sf"/>
</dbReference>
<dbReference type="Gene3D" id="2.130.10.10">
    <property type="entry name" value="YVTN repeat-like/Quinoprotein amine dehydrogenase"/>
    <property type="match status" value="1"/>
</dbReference>
<sequence length="642" mass="68883">MDSIKSCTHMQMCLHLTQGRQHRKHTLPRLTGGGGRNNQHVWECVKWDDDEGTAAHRATSAYTTTRTRPESMDSPIPTPATKHTPGSETGEVAIESEVEMQNGTFLLGMSTGEILQMDSDTGEHIVCQYAHKHTRTVFNIVSVGSCIGSRAVSSANGCERAIGMDPHSSADTTTRVGVDYGEAILDGLKCTSKYAYLLASFGQDRAIVVWGARRTPRHSIRNGSSVPQVSQPPKSANLSGQPSSYADTQTHALIHTYTETQMSISPSASTNAVENKHDTATAVLRKGLCNIPTFGGHAYVVTPSVLDVGKVAIAAGDGALRIWSAFGTARAPNTVPQIAQPVTKSKKGKRKNNKSKARANMVRPVAPTHEYECEIFWKGLQTKITALVWHPSKEQDLVYATEEGHVGVYDLGAHRYKQFAGYHKGSVFRVVIPPKATCAHVETPSSEQAHATHGRGGGLETEAESTHLASVGVSEMNQIAKRDSSSKNACGKIFDGHSHFVWSVGADGVVFAHSLSDPTAKPVTVDLGALLLDRSSLKATALAHSDGVAQRLQASSQTDLRTHGVKDTTSGLQLKLGVEPSLRPGNAKSKGIPVGDGKTTEICFSADGCYLAVGRSNGLVQLDLSVLLDVYWEVLRTQLLVE</sequence>
<feature type="region of interest" description="Disordered" evidence="1">
    <location>
        <begin position="219"/>
        <end position="245"/>
    </location>
</feature>
<dbReference type="InterPro" id="IPR036322">
    <property type="entry name" value="WD40_repeat_dom_sf"/>
</dbReference>
<dbReference type="AlphaFoldDB" id="A0A0L0FYM8"/>
<dbReference type="GO" id="GO:0032797">
    <property type="term" value="C:SMN complex"/>
    <property type="evidence" value="ECO:0007669"/>
    <property type="project" value="TreeGrafter"/>
</dbReference>
<dbReference type="STRING" id="667725.A0A0L0FYM8"/>
<dbReference type="GO" id="GO:0003730">
    <property type="term" value="F:mRNA 3'-UTR binding"/>
    <property type="evidence" value="ECO:0007669"/>
    <property type="project" value="TreeGrafter"/>
</dbReference>
<proteinExistence type="predicted"/>
<feature type="compositionally biased region" description="Low complexity" evidence="1">
    <location>
        <begin position="224"/>
        <end position="233"/>
    </location>
</feature>
<evidence type="ECO:0000313" key="3">
    <source>
        <dbReference type="Proteomes" id="UP000054560"/>
    </source>
</evidence>
<accession>A0A0L0FYM8</accession>
<dbReference type="GO" id="GO:0005634">
    <property type="term" value="C:nucleus"/>
    <property type="evidence" value="ECO:0007669"/>
    <property type="project" value="TreeGrafter"/>
</dbReference>
<feature type="region of interest" description="Disordered" evidence="1">
    <location>
        <begin position="58"/>
        <end position="87"/>
    </location>
</feature>
<keyword evidence="3" id="KW-1185">Reference proteome</keyword>
<dbReference type="InterPro" id="IPR052640">
    <property type="entry name" value="Gemin-5"/>
</dbReference>
<protein>
    <submittedName>
        <fullName evidence="2">Uncharacterized protein</fullName>
    </submittedName>
</protein>
<dbReference type="SUPFAM" id="SSF50978">
    <property type="entry name" value="WD40 repeat-like"/>
    <property type="match status" value="1"/>
</dbReference>
<dbReference type="RefSeq" id="XP_014155854.1">
    <property type="nucleotide sequence ID" value="XM_014300379.1"/>
</dbReference>
<name>A0A0L0FYM8_9EUKA</name>
<dbReference type="GO" id="GO:0000387">
    <property type="term" value="P:spliceosomal snRNP assembly"/>
    <property type="evidence" value="ECO:0007669"/>
    <property type="project" value="TreeGrafter"/>
</dbReference>
<dbReference type="PANTHER" id="PTHR46362">
    <property type="entry name" value="GEM-ASSOCIATED PROTEIN 5"/>
    <property type="match status" value="1"/>
</dbReference>
<gene>
    <name evidence="2" type="ORF">SARC_05744</name>
</gene>
<dbReference type="PANTHER" id="PTHR46362:SF1">
    <property type="entry name" value="GEM-ASSOCIATED PROTEIN 5"/>
    <property type="match status" value="1"/>
</dbReference>
<dbReference type="EMBL" id="KQ241976">
    <property type="protein sequence ID" value="KNC81952.1"/>
    <property type="molecule type" value="Genomic_DNA"/>
</dbReference>
<evidence type="ECO:0000313" key="2">
    <source>
        <dbReference type="EMBL" id="KNC81952.1"/>
    </source>
</evidence>
<dbReference type="Proteomes" id="UP000054560">
    <property type="component" value="Unassembled WGS sequence"/>
</dbReference>
<dbReference type="GeneID" id="25906248"/>
<dbReference type="OrthoDB" id="7326421at2759"/>
<organism evidence="2 3">
    <name type="scientific">Sphaeroforma arctica JP610</name>
    <dbReference type="NCBI Taxonomy" id="667725"/>
    <lineage>
        <taxon>Eukaryota</taxon>
        <taxon>Ichthyosporea</taxon>
        <taxon>Ichthyophonida</taxon>
        <taxon>Sphaeroforma</taxon>
    </lineage>
</organism>
<reference evidence="2 3" key="1">
    <citation type="submission" date="2011-02" db="EMBL/GenBank/DDBJ databases">
        <title>The Genome Sequence of Sphaeroforma arctica JP610.</title>
        <authorList>
            <consortium name="The Broad Institute Genome Sequencing Platform"/>
            <person name="Russ C."/>
            <person name="Cuomo C."/>
            <person name="Young S.K."/>
            <person name="Zeng Q."/>
            <person name="Gargeya S."/>
            <person name="Alvarado L."/>
            <person name="Berlin A."/>
            <person name="Chapman S.B."/>
            <person name="Chen Z."/>
            <person name="Freedman E."/>
            <person name="Gellesch M."/>
            <person name="Goldberg J."/>
            <person name="Griggs A."/>
            <person name="Gujja S."/>
            <person name="Heilman E."/>
            <person name="Heiman D."/>
            <person name="Howarth C."/>
            <person name="Mehta T."/>
            <person name="Neiman D."/>
            <person name="Pearson M."/>
            <person name="Roberts A."/>
            <person name="Saif S."/>
            <person name="Shea T."/>
            <person name="Shenoy N."/>
            <person name="Sisk P."/>
            <person name="Stolte C."/>
            <person name="Sykes S."/>
            <person name="White J."/>
            <person name="Yandava C."/>
            <person name="Burger G."/>
            <person name="Gray M.W."/>
            <person name="Holland P.W.H."/>
            <person name="King N."/>
            <person name="Lang F.B.F."/>
            <person name="Roger A.J."/>
            <person name="Ruiz-Trillo I."/>
            <person name="Haas B."/>
            <person name="Nusbaum C."/>
            <person name="Birren B."/>
        </authorList>
    </citation>
    <scope>NUCLEOTIDE SEQUENCE [LARGE SCALE GENOMIC DNA]</scope>
    <source>
        <strain evidence="2 3">JP610</strain>
    </source>
</reference>
<feature type="compositionally biased region" description="Polar residues" evidence="1">
    <location>
        <begin position="234"/>
        <end position="245"/>
    </location>
</feature>